<dbReference type="InterPro" id="IPR050426">
    <property type="entry name" value="Glycosyltransferase_28"/>
</dbReference>
<feature type="domain" description="Erythromycin biosynthesis protein CIII-like C-terminal" evidence="2">
    <location>
        <begin position="319"/>
        <end position="397"/>
    </location>
</feature>
<accession>A0ABS6JIX3</accession>
<dbReference type="InterPro" id="IPR004276">
    <property type="entry name" value="GlycoTrans_28_N"/>
</dbReference>
<dbReference type="PANTHER" id="PTHR48050:SF13">
    <property type="entry name" value="STEROL 3-BETA-GLUCOSYLTRANSFERASE UGT80A2"/>
    <property type="match status" value="1"/>
</dbReference>
<organism evidence="3 4">
    <name type="scientific">Evansella tamaricis</name>
    <dbReference type="NCBI Taxonomy" id="2069301"/>
    <lineage>
        <taxon>Bacteria</taxon>
        <taxon>Bacillati</taxon>
        <taxon>Bacillota</taxon>
        <taxon>Bacilli</taxon>
        <taxon>Bacillales</taxon>
        <taxon>Bacillaceae</taxon>
        <taxon>Evansella</taxon>
    </lineage>
</organism>
<evidence type="ECO:0000313" key="3">
    <source>
        <dbReference type="EMBL" id="MBU9713626.1"/>
    </source>
</evidence>
<evidence type="ECO:0000259" key="1">
    <source>
        <dbReference type="Pfam" id="PF03033"/>
    </source>
</evidence>
<reference evidence="3 4" key="1">
    <citation type="submission" date="2021-06" db="EMBL/GenBank/DDBJ databases">
        <title>Bacillus sp. RD4P76, an endophyte from a halophyte.</title>
        <authorList>
            <person name="Sun J.-Q."/>
        </authorList>
    </citation>
    <scope>NUCLEOTIDE SEQUENCE [LARGE SCALE GENOMIC DNA]</scope>
    <source>
        <strain evidence="3 4">CGMCC 1.15917</strain>
    </source>
</reference>
<keyword evidence="4" id="KW-1185">Reference proteome</keyword>
<dbReference type="RefSeq" id="WP_217067776.1">
    <property type="nucleotide sequence ID" value="NZ_JAHQCS010000145.1"/>
</dbReference>
<dbReference type="Proteomes" id="UP000784880">
    <property type="component" value="Unassembled WGS sequence"/>
</dbReference>
<dbReference type="Pfam" id="PF03033">
    <property type="entry name" value="Glyco_transf_28"/>
    <property type="match status" value="1"/>
</dbReference>
<proteinExistence type="predicted"/>
<name>A0ABS6JIX3_9BACI</name>
<protein>
    <submittedName>
        <fullName evidence="3">Glycosyltransferase</fullName>
    </submittedName>
</protein>
<evidence type="ECO:0000259" key="2">
    <source>
        <dbReference type="Pfam" id="PF06722"/>
    </source>
</evidence>
<comment type="caution">
    <text evidence="3">The sequence shown here is derived from an EMBL/GenBank/DDBJ whole genome shotgun (WGS) entry which is preliminary data.</text>
</comment>
<dbReference type="Pfam" id="PF06722">
    <property type="entry name" value="EryCIII-like_C"/>
    <property type="match status" value="1"/>
</dbReference>
<sequence length="429" mass="48894">MKITLLTIGTLGDVRPFLALALGLQKMGHQVTLAGPENFTSYIDTYHVPYHSLEIDTKQLLESDEGKKWMASGNVKKFMEELQNINHERRYVLERDTTAACQDCNLVIAHPLLLFQAATLSENFQIPLMIATPFPTSPKTKEFPHFLVRSKKLPFGFLNEFTYLLFAKVYEKSNRKDLNEWRLKLDLPPLRGSVFAKLVKQQIPILHAYSNELVPFPNDWGDHNYITGHWKIPKNSLEHEENQLPEDLLAWLESGEKPIYFGFGSLPILDPQKMIDMVVEITQSLQTRAIIASGWSDMMPKDSSLTHSIFMLKSANHELLFPHCSIIIHHGGAGTTHTTLESGVPSIICSTYADQPFWGERITELNIGRHIPFPKLTKQNLTNALLELKNDRVKEKATAIGMRMKTENGLENALEMIDRHIERVPVYNN</sequence>
<dbReference type="InterPro" id="IPR002213">
    <property type="entry name" value="UDP_glucos_trans"/>
</dbReference>
<dbReference type="InterPro" id="IPR010610">
    <property type="entry name" value="EryCIII-like_C"/>
</dbReference>
<feature type="domain" description="Glycosyltransferase family 28 N-terminal" evidence="1">
    <location>
        <begin position="3"/>
        <end position="134"/>
    </location>
</feature>
<dbReference type="EMBL" id="JAHQCS010000145">
    <property type="protein sequence ID" value="MBU9713626.1"/>
    <property type="molecule type" value="Genomic_DNA"/>
</dbReference>
<evidence type="ECO:0000313" key="4">
    <source>
        <dbReference type="Proteomes" id="UP000784880"/>
    </source>
</evidence>
<dbReference type="CDD" id="cd03784">
    <property type="entry name" value="GT1_Gtf-like"/>
    <property type="match status" value="1"/>
</dbReference>
<gene>
    <name evidence="3" type="ORF">KS419_18005</name>
</gene>
<dbReference type="PANTHER" id="PTHR48050">
    <property type="entry name" value="STEROL 3-BETA-GLUCOSYLTRANSFERASE"/>
    <property type="match status" value="1"/>
</dbReference>